<evidence type="ECO:0000313" key="1">
    <source>
        <dbReference type="EMBL" id="KAD4586483.1"/>
    </source>
</evidence>
<sequence>MKPRKCPNQSKVVNPIGLRLHNFIQGFGFGKPEMEDNIPLQPSLNDATNPNLYLKPTQNPFQTWLMITRSISTTSHTRLKNCHPMREKEGKLEEPEDVKEIEESFNNRAVVIDKFKEDMQHFMVN</sequence>
<evidence type="ECO:0000313" key="2">
    <source>
        <dbReference type="Proteomes" id="UP000326396"/>
    </source>
</evidence>
<proteinExistence type="predicted"/>
<reference evidence="1 2" key="1">
    <citation type="submission" date="2019-05" db="EMBL/GenBank/DDBJ databases">
        <title>Mikania micrantha, genome provides insights into the molecular mechanism of rapid growth.</title>
        <authorList>
            <person name="Liu B."/>
        </authorList>
    </citation>
    <scope>NUCLEOTIDE SEQUENCE [LARGE SCALE GENOMIC DNA]</scope>
    <source>
        <strain evidence="1">NLD-2019</strain>
        <tissue evidence="1">Leaf</tissue>
    </source>
</reference>
<protein>
    <submittedName>
        <fullName evidence="1">Uncharacterized protein</fullName>
    </submittedName>
</protein>
<name>A0A5N6NGW2_9ASTR</name>
<comment type="caution">
    <text evidence="1">The sequence shown here is derived from an EMBL/GenBank/DDBJ whole genome shotgun (WGS) entry which is preliminary data.</text>
</comment>
<accession>A0A5N6NGW2</accession>
<dbReference type="Proteomes" id="UP000326396">
    <property type="component" value="Linkage Group LG2"/>
</dbReference>
<gene>
    <name evidence="1" type="ORF">E3N88_24084</name>
</gene>
<dbReference type="EMBL" id="SZYD01000012">
    <property type="protein sequence ID" value="KAD4586483.1"/>
    <property type="molecule type" value="Genomic_DNA"/>
</dbReference>
<keyword evidence="2" id="KW-1185">Reference proteome</keyword>
<dbReference type="AlphaFoldDB" id="A0A5N6NGW2"/>
<organism evidence="1 2">
    <name type="scientific">Mikania micrantha</name>
    <name type="common">bitter vine</name>
    <dbReference type="NCBI Taxonomy" id="192012"/>
    <lineage>
        <taxon>Eukaryota</taxon>
        <taxon>Viridiplantae</taxon>
        <taxon>Streptophyta</taxon>
        <taxon>Embryophyta</taxon>
        <taxon>Tracheophyta</taxon>
        <taxon>Spermatophyta</taxon>
        <taxon>Magnoliopsida</taxon>
        <taxon>eudicotyledons</taxon>
        <taxon>Gunneridae</taxon>
        <taxon>Pentapetalae</taxon>
        <taxon>asterids</taxon>
        <taxon>campanulids</taxon>
        <taxon>Asterales</taxon>
        <taxon>Asteraceae</taxon>
        <taxon>Asteroideae</taxon>
        <taxon>Heliantheae alliance</taxon>
        <taxon>Eupatorieae</taxon>
        <taxon>Mikania</taxon>
    </lineage>
</organism>